<dbReference type="InterPro" id="IPR011527">
    <property type="entry name" value="ABC1_TM_dom"/>
</dbReference>
<keyword evidence="4 10" id="KW-0812">Transmembrane</keyword>
<feature type="transmembrane region" description="Helical" evidence="10">
    <location>
        <begin position="345"/>
        <end position="370"/>
    </location>
</feature>
<dbReference type="InterPro" id="IPR036640">
    <property type="entry name" value="ABC1_TM_sf"/>
</dbReference>
<evidence type="ECO:0000313" key="12">
    <source>
        <dbReference type="EMBL" id="KAF4945213.1"/>
    </source>
</evidence>
<evidence type="ECO:0000256" key="2">
    <source>
        <dbReference type="ARBA" id="ARBA00022448"/>
    </source>
</evidence>
<feature type="transmembrane region" description="Helical" evidence="10">
    <location>
        <begin position="194"/>
        <end position="214"/>
    </location>
</feature>
<keyword evidence="6" id="KW-0067">ATP-binding</keyword>
<keyword evidence="8 10" id="KW-0472">Membrane</keyword>
<dbReference type="AlphaFoldDB" id="A0A8H4WNU0"/>
<dbReference type="EMBL" id="JABFAI010000377">
    <property type="protein sequence ID" value="KAF4945213.1"/>
    <property type="molecule type" value="Genomic_DNA"/>
</dbReference>
<feature type="domain" description="ABC transmembrane type-1" evidence="11">
    <location>
        <begin position="200"/>
        <end position="496"/>
    </location>
</feature>
<name>A0A8H4WNU0_9HYPO</name>
<dbReference type="SUPFAM" id="SSF90123">
    <property type="entry name" value="ABC transporter transmembrane region"/>
    <property type="match status" value="1"/>
</dbReference>
<dbReference type="InterPro" id="IPR050173">
    <property type="entry name" value="ABC_transporter_C-like"/>
</dbReference>
<dbReference type="Pfam" id="PF00005">
    <property type="entry name" value="ABC_tran"/>
    <property type="match status" value="2"/>
</dbReference>
<dbReference type="SMART" id="SM00382">
    <property type="entry name" value="AAA"/>
    <property type="match status" value="1"/>
</dbReference>
<feature type="transmembrane region" description="Helical" evidence="10">
    <location>
        <begin position="391"/>
        <end position="410"/>
    </location>
</feature>
<dbReference type="InterPro" id="IPR044726">
    <property type="entry name" value="ABCC_6TM_D2"/>
</dbReference>
<keyword evidence="2" id="KW-0813">Transport</keyword>
<dbReference type="PROSITE" id="PS50929">
    <property type="entry name" value="ABC_TM1F"/>
    <property type="match status" value="1"/>
</dbReference>
<feature type="transmembrane region" description="Helical" evidence="10">
    <location>
        <begin position="234"/>
        <end position="256"/>
    </location>
</feature>
<reference evidence="12" key="1">
    <citation type="journal article" date="2020" name="BMC Genomics">
        <title>Correction to: Identification and distribution of gene clusters required for synthesis of sphingolipid metabolism inhibitors in diverse species of the filamentous fungus Fusarium.</title>
        <authorList>
            <person name="Kim H.S."/>
            <person name="Lohmar J.M."/>
            <person name="Busman M."/>
            <person name="Brown D.W."/>
            <person name="Naumann T.A."/>
            <person name="Divon H.H."/>
            <person name="Lysoe E."/>
            <person name="Uhlig S."/>
            <person name="Proctor R.H."/>
        </authorList>
    </citation>
    <scope>NUCLEOTIDE SEQUENCE</scope>
    <source>
        <strain evidence="12">NRRL 45417</strain>
    </source>
</reference>
<dbReference type="Gene3D" id="1.20.1560.10">
    <property type="entry name" value="ABC transporter type 1, transmembrane domain"/>
    <property type="match status" value="1"/>
</dbReference>
<dbReference type="GO" id="GO:0005524">
    <property type="term" value="F:ATP binding"/>
    <property type="evidence" value="ECO:0007669"/>
    <property type="project" value="UniProtKB-KW"/>
</dbReference>
<evidence type="ECO:0000256" key="6">
    <source>
        <dbReference type="ARBA" id="ARBA00022840"/>
    </source>
</evidence>
<keyword evidence="5" id="KW-0547">Nucleotide-binding</keyword>
<dbReference type="OrthoDB" id="6500128at2759"/>
<evidence type="ECO:0000256" key="4">
    <source>
        <dbReference type="ARBA" id="ARBA00022692"/>
    </source>
</evidence>
<evidence type="ECO:0000313" key="13">
    <source>
        <dbReference type="Proteomes" id="UP000604273"/>
    </source>
</evidence>
<dbReference type="PANTHER" id="PTHR24223">
    <property type="entry name" value="ATP-BINDING CASSETTE SUB-FAMILY C"/>
    <property type="match status" value="1"/>
</dbReference>
<dbReference type="Gene3D" id="3.40.50.300">
    <property type="entry name" value="P-loop containing nucleotide triphosphate hydrolases"/>
    <property type="match status" value="2"/>
</dbReference>
<gene>
    <name evidence="12" type="ORF">FGADI_12112</name>
</gene>
<evidence type="ECO:0000259" key="11">
    <source>
        <dbReference type="PROSITE" id="PS50929"/>
    </source>
</evidence>
<dbReference type="InterPro" id="IPR003593">
    <property type="entry name" value="AAA+_ATPase"/>
</dbReference>
<keyword evidence="7 10" id="KW-1133">Transmembrane helix</keyword>
<evidence type="ECO:0000256" key="3">
    <source>
        <dbReference type="ARBA" id="ARBA00022475"/>
    </source>
</evidence>
<comment type="caution">
    <text evidence="12">The sequence shown here is derived from an EMBL/GenBank/DDBJ whole genome shotgun (WGS) entry which is preliminary data.</text>
</comment>
<dbReference type="InterPro" id="IPR003439">
    <property type="entry name" value="ABC_transporter-like_ATP-bd"/>
</dbReference>
<evidence type="ECO:0000256" key="1">
    <source>
        <dbReference type="ARBA" id="ARBA00004651"/>
    </source>
</evidence>
<dbReference type="InterPro" id="IPR027417">
    <property type="entry name" value="P-loop_NTPase"/>
</dbReference>
<evidence type="ECO:0000256" key="9">
    <source>
        <dbReference type="SAM" id="MobiDB-lite"/>
    </source>
</evidence>
<keyword evidence="13" id="KW-1185">Reference proteome</keyword>
<dbReference type="Pfam" id="PF00664">
    <property type="entry name" value="ABC_membrane"/>
    <property type="match status" value="1"/>
</dbReference>
<evidence type="ECO:0000256" key="7">
    <source>
        <dbReference type="ARBA" id="ARBA00022989"/>
    </source>
</evidence>
<dbReference type="GO" id="GO:0016887">
    <property type="term" value="F:ATP hydrolysis activity"/>
    <property type="evidence" value="ECO:0007669"/>
    <property type="project" value="InterPro"/>
</dbReference>
<evidence type="ECO:0000256" key="10">
    <source>
        <dbReference type="SAM" id="Phobius"/>
    </source>
</evidence>
<accession>A0A8H4WNU0</accession>
<protein>
    <recommendedName>
        <fullName evidence="11">ABC transmembrane type-1 domain-containing protein</fullName>
    </recommendedName>
</protein>
<dbReference type="FunFam" id="1.20.1560.10:FF:000066">
    <property type="entry name" value="ABC multidrug transporter (Eurofung)"/>
    <property type="match status" value="1"/>
</dbReference>
<proteinExistence type="predicted"/>
<sequence>MCLFGGQIGPRQFYLMGGMKISWLSSDTIRNCIIGEQPYEEPWFRTVVRACLLDADIENMAQGDATLVKGKGVSLSGGQQQRVSLARALYSRKNPLVLDDVFSGLDAVTELLELYPLTSVTFSVKAYSKLPEIHVDDIDDPDTPERTQPPVTSIHQHDQPGLEQSPLVSNEQDRRKSLFDVYKYYAIAMGGWKWSIFFPLASFYVFCLSFQPIWVQWWTRSNETGPDTDTSRYLGIYAGLGVAGLASFFLLTLFALTAMVPKAALFFHTVLLRTILGSASPLFHKLGHFSQSSRAQTSLFRTRYVGELVNFFSQDLQLIDGELPMSVLNTTIGNQPALFSCMAQLAIVGAGAGYVACGFPAIFVWFYIVLRFYLSTSRQLRLLDMELKAPLISQSIDTAAGLSTILAFGWEEKWRRMMRAETDVSQRAFYLLYCIQRWLNLVLDFSIALLATSLVAVAVLLKRSNQVGTTATALVNVVSLSESIKTLISNWSILETSIGAVARIKTFSGEVIPEDSYGDVHGAPVDWPNKGSITFNRASAVIGQRTILNNINIQIAPGEKVGICGSSGSGKSSLLRALLRVEDISSGEIVIDGADISTIARAHIRTRFSTIQQEPYIMDLSVAENVDPFKISQRGQIIRALEKVGLLEWVTRHGDLDTKVSSLHLSHGQRQILCFARAILNPSKILLLDEVTSRYVGIEPILLE</sequence>
<evidence type="ECO:0000256" key="8">
    <source>
        <dbReference type="ARBA" id="ARBA00023136"/>
    </source>
</evidence>
<feature type="region of interest" description="Disordered" evidence="9">
    <location>
        <begin position="135"/>
        <end position="170"/>
    </location>
</feature>
<dbReference type="Proteomes" id="UP000604273">
    <property type="component" value="Unassembled WGS sequence"/>
</dbReference>
<keyword evidence="3" id="KW-1003">Cell membrane</keyword>
<dbReference type="GO" id="GO:0140359">
    <property type="term" value="F:ABC-type transporter activity"/>
    <property type="evidence" value="ECO:0007669"/>
    <property type="project" value="InterPro"/>
</dbReference>
<feature type="transmembrane region" description="Helical" evidence="10">
    <location>
        <begin position="438"/>
        <end position="461"/>
    </location>
</feature>
<dbReference type="GO" id="GO:0005886">
    <property type="term" value="C:plasma membrane"/>
    <property type="evidence" value="ECO:0007669"/>
    <property type="project" value="UniProtKB-SubCell"/>
</dbReference>
<dbReference type="SUPFAM" id="SSF52540">
    <property type="entry name" value="P-loop containing nucleoside triphosphate hydrolases"/>
    <property type="match status" value="2"/>
</dbReference>
<dbReference type="PANTHER" id="PTHR24223:SF399">
    <property type="entry name" value="ABC TRANSPORTER ATNG"/>
    <property type="match status" value="1"/>
</dbReference>
<organism evidence="12 13">
    <name type="scientific">Fusarium gaditjirri</name>
    <dbReference type="NCBI Taxonomy" id="282569"/>
    <lineage>
        <taxon>Eukaryota</taxon>
        <taxon>Fungi</taxon>
        <taxon>Dikarya</taxon>
        <taxon>Ascomycota</taxon>
        <taxon>Pezizomycotina</taxon>
        <taxon>Sordariomycetes</taxon>
        <taxon>Hypocreomycetidae</taxon>
        <taxon>Hypocreales</taxon>
        <taxon>Nectriaceae</taxon>
        <taxon>Fusarium</taxon>
        <taxon>Fusarium nisikadoi species complex</taxon>
    </lineage>
</organism>
<reference evidence="12" key="2">
    <citation type="submission" date="2020-05" db="EMBL/GenBank/DDBJ databases">
        <authorList>
            <person name="Kim H.-S."/>
            <person name="Proctor R.H."/>
            <person name="Brown D.W."/>
        </authorList>
    </citation>
    <scope>NUCLEOTIDE SEQUENCE</scope>
    <source>
        <strain evidence="12">NRRL 45417</strain>
    </source>
</reference>
<evidence type="ECO:0000256" key="5">
    <source>
        <dbReference type="ARBA" id="ARBA00022741"/>
    </source>
</evidence>
<dbReference type="CDD" id="cd18580">
    <property type="entry name" value="ABC_6TM_ABCC_D2"/>
    <property type="match status" value="1"/>
</dbReference>
<comment type="subcellular location">
    <subcellularLocation>
        <location evidence="1">Cell membrane</location>
        <topology evidence="1">Multi-pass membrane protein</topology>
    </subcellularLocation>
</comment>